<dbReference type="SMART" id="SM00064">
    <property type="entry name" value="FYVE"/>
    <property type="match status" value="1"/>
</dbReference>
<feature type="compositionally biased region" description="Basic and acidic residues" evidence="5">
    <location>
        <begin position="490"/>
        <end position="504"/>
    </location>
</feature>
<dbReference type="SUPFAM" id="SSF48403">
    <property type="entry name" value="Ankyrin repeat"/>
    <property type="match status" value="1"/>
</dbReference>
<feature type="region of interest" description="Disordered" evidence="5">
    <location>
        <begin position="427"/>
        <end position="473"/>
    </location>
</feature>
<evidence type="ECO:0000259" key="6">
    <source>
        <dbReference type="PROSITE" id="PS50178"/>
    </source>
</evidence>
<dbReference type="SMART" id="SM00028">
    <property type="entry name" value="TPR"/>
    <property type="match status" value="3"/>
</dbReference>
<dbReference type="InterPro" id="IPR011011">
    <property type="entry name" value="Znf_FYVE_PHD"/>
</dbReference>
<dbReference type="SUPFAM" id="SSF48452">
    <property type="entry name" value="TPR-like"/>
    <property type="match status" value="1"/>
</dbReference>
<sequence length="682" mass="76442">MKPVRLKRQHQVSAANDCGFESPLTYEDLLAAPLAAVKLAEGGDFPRLLMTLALRPRLARDTDAFGMTALHWVCSKPTVSPRVVLTVARAHPAAATTRNLAGLLPLHLAVRKRLVLEAIQALLHVYPQAIDVRTSDGKTSLMLAKQRPTASSAVLTLLEVLEAHTRTELPSSVMLPTSQWPASKPKMKKKQQQQLQKYWNREKENMRMSDGFRPSRSSTQEETLAAMMAPHVPPPRWELASRCRLCAATFGYFRTRHHCRNCGASVCGRHSRHRVPLKHLGLCQPQRVCECCFGELQNQFNMRNVEHAMRMGETYPSIDNRESNSIYSTNSMSLRARYRLRSKSVYSEPAQRQGSTRWRYDCDNNDSEATTNGFTPVSTLRNWNTASSEVVESLQSNIGSTFASVASKQQTVLDCRPVLREQHEHSIVLETARRRSRQERSRPHSSALDKSLHVQRLSEVEKEDDKKEMNQRMQQLAAAKRELGEVMWHDEENNSQARREKLEQDTVVTKYRRDENSSPQEDEDEDEEAEIAATFAFLNGGRRMSCTADLLGEFDPPLHVASVHHKLGEILLNKGDFTGAVVELRRSVELGNSNAVAWLYLAKALDGLGTDSKAAEEAVRRALELDPASIGALSLLGKLLHLRGDHDDAILVFREALKLQCPTGNLPGHIVENGTNSSSVTM</sequence>
<dbReference type="PANTHER" id="PTHR47794:SF1">
    <property type="entry name" value="VACUOLAR PROTEIN SORTING-ASSOCIATED PROTEIN 27"/>
    <property type="match status" value="1"/>
</dbReference>
<dbReference type="EMBL" id="CAKLCB010000212">
    <property type="protein sequence ID" value="CAH0516908.1"/>
    <property type="molecule type" value="Genomic_DNA"/>
</dbReference>
<evidence type="ECO:0000256" key="5">
    <source>
        <dbReference type="SAM" id="MobiDB-lite"/>
    </source>
</evidence>
<evidence type="ECO:0000313" key="7">
    <source>
        <dbReference type="EMBL" id="CAH0516908.1"/>
    </source>
</evidence>
<dbReference type="InterPro" id="IPR013083">
    <property type="entry name" value="Znf_RING/FYVE/PHD"/>
</dbReference>
<evidence type="ECO:0000256" key="3">
    <source>
        <dbReference type="ARBA" id="ARBA00022833"/>
    </source>
</evidence>
<dbReference type="Gene3D" id="1.25.40.20">
    <property type="entry name" value="Ankyrin repeat-containing domain"/>
    <property type="match status" value="1"/>
</dbReference>
<keyword evidence="3" id="KW-0862">Zinc</keyword>
<dbReference type="SUPFAM" id="SSF57903">
    <property type="entry name" value="FYVE/PHD zinc finger"/>
    <property type="match status" value="1"/>
</dbReference>
<keyword evidence="8" id="KW-1185">Reference proteome</keyword>
<gene>
    <name evidence="7" type="ORF">PBS001_LOCUS3545</name>
</gene>
<evidence type="ECO:0000313" key="8">
    <source>
        <dbReference type="Proteomes" id="UP001158986"/>
    </source>
</evidence>
<reference evidence="7 8" key="1">
    <citation type="submission" date="2021-11" db="EMBL/GenBank/DDBJ databases">
        <authorList>
            <person name="Islam A."/>
            <person name="Islam S."/>
            <person name="Flora M.S."/>
            <person name="Rahman M."/>
            <person name="Ziaur R.M."/>
            <person name="Epstein J.H."/>
            <person name="Hassan M."/>
            <person name="Klassen M."/>
            <person name="Woodard K."/>
            <person name="Webb A."/>
            <person name="Webby R.J."/>
            <person name="El Zowalaty M.E."/>
        </authorList>
    </citation>
    <scope>NUCLEOTIDE SEQUENCE [LARGE SCALE GENOMIC DNA]</scope>
    <source>
        <strain evidence="7">Pbs1</strain>
    </source>
</reference>
<dbReference type="PROSITE" id="PS50178">
    <property type="entry name" value="ZF_FYVE"/>
    <property type="match status" value="1"/>
</dbReference>
<proteinExistence type="predicted"/>
<dbReference type="InterPro" id="IPR017455">
    <property type="entry name" value="Znf_FYVE-rel"/>
</dbReference>
<comment type="caution">
    <text evidence="7">The sequence shown here is derived from an EMBL/GenBank/DDBJ whole genome shotgun (WGS) entry which is preliminary data.</text>
</comment>
<dbReference type="InterPro" id="IPR019734">
    <property type="entry name" value="TPR_rpt"/>
</dbReference>
<feature type="compositionally biased region" description="Basic and acidic residues" evidence="5">
    <location>
        <begin position="427"/>
        <end position="442"/>
    </location>
</feature>
<feature type="compositionally biased region" description="Basic and acidic residues" evidence="5">
    <location>
        <begin position="450"/>
        <end position="470"/>
    </location>
</feature>
<dbReference type="InterPro" id="IPR036770">
    <property type="entry name" value="Ankyrin_rpt-contain_sf"/>
</dbReference>
<dbReference type="Pfam" id="PF01363">
    <property type="entry name" value="FYVE"/>
    <property type="match status" value="1"/>
</dbReference>
<evidence type="ECO:0000256" key="4">
    <source>
        <dbReference type="PROSITE-ProRule" id="PRU00091"/>
    </source>
</evidence>
<organism evidence="7 8">
    <name type="scientific">Peronospora belbahrii</name>
    <dbReference type="NCBI Taxonomy" id="622444"/>
    <lineage>
        <taxon>Eukaryota</taxon>
        <taxon>Sar</taxon>
        <taxon>Stramenopiles</taxon>
        <taxon>Oomycota</taxon>
        <taxon>Peronosporomycetes</taxon>
        <taxon>Peronosporales</taxon>
        <taxon>Peronosporaceae</taxon>
        <taxon>Peronospora</taxon>
    </lineage>
</organism>
<evidence type="ECO:0000256" key="1">
    <source>
        <dbReference type="ARBA" id="ARBA00022723"/>
    </source>
</evidence>
<evidence type="ECO:0000256" key="2">
    <source>
        <dbReference type="ARBA" id="ARBA00022771"/>
    </source>
</evidence>
<feature type="domain" description="FYVE-type" evidence="6">
    <location>
        <begin position="237"/>
        <end position="297"/>
    </location>
</feature>
<dbReference type="InterPro" id="IPR000306">
    <property type="entry name" value="Znf_FYVE"/>
</dbReference>
<dbReference type="Pfam" id="PF13432">
    <property type="entry name" value="TPR_16"/>
    <property type="match status" value="1"/>
</dbReference>
<feature type="region of interest" description="Disordered" evidence="5">
    <location>
        <begin position="490"/>
        <end position="528"/>
    </location>
</feature>
<protein>
    <recommendedName>
        <fullName evidence="6">FYVE-type domain-containing protein</fullName>
    </recommendedName>
</protein>
<accession>A0ABN8D0I5</accession>
<dbReference type="Gene3D" id="1.25.40.10">
    <property type="entry name" value="Tetratricopeptide repeat domain"/>
    <property type="match status" value="1"/>
</dbReference>
<dbReference type="Gene3D" id="3.30.40.10">
    <property type="entry name" value="Zinc/RING finger domain, C3HC4 (zinc finger)"/>
    <property type="match status" value="1"/>
</dbReference>
<keyword evidence="1" id="KW-0479">Metal-binding</keyword>
<keyword evidence="2 4" id="KW-0863">Zinc-finger</keyword>
<dbReference type="CDD" id="cd15760">
    <property type="entry name" value="FYVE_scVPS27p_like"/>
    <property type="match status" value="1"/>
</dbReference>
<dbReference type="Proteomes" id="UP001158986">
    <property type="component" value="Unassembled WGS sequence"/>
</dbReference>
<name>A0ABN8D0I5_9STRA</name>
<dbReference type="InterPro" id="IPR011990">
    <property type="entry name" value="TPR-like_helical_dom_sf"/>
</dbReference>
<dbReference type="PANTHER" id="PTHR47794">
    <property type="entry name" value="VACUOLAR PROTEIN SORTING-ASSOCIATED PROTEIN 27"/>
    <property type="match status" value="1"/>
</dbReference>